<comment type="caution">
    <text evidence="3">The sequence shown here is derived from an EMBL/GenBank/DDBJ whole genome shotgun (WGS) entry which is preliminary data.</text>
</comment>
<keyword evidence="1" id="KW-0812">Transmembrane</keyword>
<dbReference type="Gene3D" id="3.40.50.1820">
    <property type="entry name" value="alpha/beta hydrolase"/>
    <property type="match status" value="1"/>
</dbReference>
<dbReference type="InterPro" id="IPR029059">
    <property type="entry name" value="AB_hydrolase_5"/>
</dbReference>
<evidence type="ECO:0000256" key="1">
    <source>
        <dbReference type="SAM" id="Phobius"/>
    </source>
</evidence>
<evidence type="ECO:0000259" key="2">
    <source>
        <dbReference type="Pfam" id="PF12695"/>
    </source>
</evidence>
<dbReference type="Pfam" id="PF12695">
    <property type="entry name" value="Abhydrolase_5"/>
    <property type="match status" value="1"/>
</dbReference>
<feature type="transmembrane region" description="Helical" evidence="1">
    <location>
        <begin position="6"/>
        <end position="29"/>
    </location>
</feature>
<evidence type="ECO:0000313" key="3">
    <source>
        <dbReference type="EMBL" id="HDP77139.1"/>
    </source>
</evidence>
<dbReference type="EMBL" id="DSBT01000085">
    <property type="protein sequence ID" value="HDP77139.1"/>
    <property type="molecule type" value="Genomic_DNA"/>
</dbReference>
<feature type="domain" description="Alpha/beta hydrolase fold-5" evidence="2">
    <location>
        <begin position="67"/>
        <end position="231"/>
    </location>
</feature>
<gene>
    <name evidence="3" type="ORF">ENN47_02935</name>
</gene>
<sequence length="246" mass="26325">MNRGNAYLWLIVLGAVVTGLAIGAADFLVPYPPMVEALQALNSSNMVLYSFKDRIHTFSTRKESKVGVIFYPGGLVDPIAYAPLLKELATKNLTTFLVDMPLDLAILSPNSAAAIIESNPDIGIWIMAGHSLGGSMPARFASRNQGIVSVLILLAAYPASVDSLSESDLHVLSVYGSEDTVIDKDALEKGRSLLPADTTYIVIEGGNHAQFGYYGPQKGDGKAVISLLEQQKLTVDAILAMIEEIT</sequence>
<keyword evidence="1" id="KW-0472">Membrane</keyword>
<dbReference type="InterPro" id="IPR029058">
    <property type="entry name" value="AB_hydrolase_fold"/>
</dbReference>
<keyword evidence="3" id="KW-0378">Hydrolase</keyword>
<dbReference type="Proteomes" id="UP000886198">
    <property type="component" value="Unassembled WGS sequence"/>
</dbReference>
<name>A0A7C1GPX1_9BACT</name>
<dbReference type="GO" id="GO:0016787">
    <property type="term" value="F:hydrolase activity"/>
    <property type="evidence" value="ECO:0007669"/>
    <property type="project" value="UniProtKB-KW"/>
</dbReference>
<dbReference type="AlphaFoldDB" id="A0A7C1GPX1"/>
<proteinExistence type="predicted"/>
<organism evidence="3">
    <name type="scientific">Mesotoga infera</name>
    <dbReference type="NCBI Taxonomy" id="1236046"/>
    <lineage>
        <taxon>Bacteria</taxon>
        <taxon>Thermotogati</taxon>
        <taxon>Thermotogota</taxon>
        <taxon>Thermotogae</taxon>
        <taxon>Kosmotogales</taxon>
        <taxon>Kosmotogaceae</taxon>
        <taxon>Mesotoga</taxon>
    </lineage>
</organism>
<accession>A0A7C1GPX1</accession>
<dbReference type="SUPFAM" id="SSF53474">
    <property type="entry name" value="alpha/beta-Hydrolases"/>
    <property type="match status" value="1"/>
</dbReference>
<reference evidence="3" key="1">
    <citation type="journal article" date="2020" name="mSystems">
        <title>Genome- and Community-Level Interaction Insights into Carbon Utilization and Element Cycling Functions of Hydrothermarchaeota in Hydrothermal Sediment.</title>
        <authorList>
            <person name="Zhou Z."/>
            <person name="Liu Y."/>
            <person name="Xu W."/>
            <person name="Pan J."/>
            <person name="Luo Z.H."/>
            <person name="Li M."/>
        </authorList>
    </citation>
    <scope>NUCLEOTIDE SEQUENCE [LARGE SCALE GENOMIC DNA]</scope>
    <source>
        <strain evidence="3">SpSt-1179</strain>
    </source>
</reference>
<keyword evidence="1" id="KW-1133">Transmembrane helix</keyword>
<protein>
    <submittedName>
        <fullName evidence="3">Alpha/beta hydrolase</fullName>
    </submittedName>
</protein>